<feature type="region of interest" description="Disordered" evidence="1">
    <location>
        <begin position="50"/>
        <end position="131"/>
    </location>
</feature>
<sequence>MHEDHDGTDPLHLPDSYQLAHEGAALIGDAVEFLVDAVGDAIDGVADLLGLHDDPPAAEQPHHGTAPQDAPPPDHPVGPPADLPPDHPDQVADRLLDVYHHPESATGPDQPAEPVQPARPGGPVPEPLPAGPYHDPVIDQVAAYNPAAADTMAFIHGVMNADPRQLDAMNAQLEGMVAQDRIHLSVAEQEQRVALDNAHHQAVQDADRTTVEAEGVLGRDPT</sequence>
<comment type="caution">
    <text evidence="2">The sequence shown here is derived from an EMBL/GenBank/DDBJ whole genome shotgun (WGS) entry which is preliminary data.</text>
</comment>
<keyword evidence="3" id="KW-1185">Reference proteome</keyword>
<evidence type="ECO:0000256" key="1">
    <source>
        <dbReference type="SAM" id="MobiDB-lite"/>
    </source>
</evidence>
<dbReference type="EMBL" id="JBHYPX010000007">
    <property type="protein sequence ID" value="MFE1351511.1"/>
    <property type="molecule type" value="Genomic_DNA"/>
</dbReference>
<evidence type="ECO:0000313" key="2">
    <source>
        <dbReference type="EMBL" id="MFE1351511.1"/>
    </source>
</evidence>
<feature type="compositionally biased region" description="Basic and acidic residues" evidence="1">
    <location>
        <begin position="84"/>
        <end position="103"/>
    </location>
</feature>
<gene>
    <name evidence="2" type="ORF">ACFW6T_05915</name>
</gene>
<feature type="compositionally biased region" description="Pro residues" evidence="1">
    <location>
        <begin position="120"/>
        <end position="130"/>
    </location>
</feature>
<feature type="compositionally biased region" description="Pro residues" evidence="1">
    <location>
        <begin position="69"/>
        <end position="83"/>
    </location>
</feature>
<proteinExistence type="predicted"/>
<protein>
    <submittedName>
        <fullName evidence="2">Uncharacterized protein</fullName>
    </submittedName>
</protein>
<reference evidence="2 3" key="1">
    <citation type="submission" date="2024-09" db="EMBL/GenBank/DDBJ databases">
        <title>The Natural Products Discovery Center: Release of the First 8490 Sequenced Strains for Exploring Actinobacteria Biosynthetic Diversity.</title>
        <authorList>
            <person name="Kalkreuter E."/>
            <person name="Kautsar S.A."/>
            <person name="Yang D."/>
            <person name="Bader C.D."/>
            <person name="Teijaro C.N."/>
            <person name="Fluegel L."/>
            <person name="Davis C.M."/>
            <person name="Simpson J.R."/>
            <person name="Lauterbach L."/>
            <person name="Steele A.D."/>
            <person name="Gui C."/>
            <person name="Meng S."/>
            <person name="Li G."/>
            <person name="Viehrig K."/>
            <person name="Ye F."/>
            <person name="Su P."/>
            <person name="Kiefer A.F."/>
            <person name="Nichols A."/>
            <person name="Cepeda A.J."/>
            <person name="Yan W."/>
            <person name="Fan B."/>
            <person name="Jiang Y."/>
            <person name="Adhikari A."/>
            <person name="Zheng C.-J."/>
            <person name="Schuster L."/>
            <person name="Cowan T.M."/>
            <person name="Smanski M.J."/>
            <person name="Chevrette M.G."/>
            <person name="De Carvalho L.P.S."/>
            <person name="Shen B."/>
        </authorList>
    </citation>
    <scope>NUCLEOTIDE SEQUENCE [LARGE SCALE GENOMIC DNA]</scope>
    <source>
        <strain evidence="2 3">NPDC058753</strain>
    </source>
</reference>
<organism evidence="2 3">
    <name type="scientific">Kitasatospora phosalacinea</name>
    <dbReference type="NCBI Taxonomy" id="2065"/>
    <lineage>
        <taxon>Bacteria</taxon>
        <taxon>Bacillati</taxon>
        <taxon>Actinomycetota</taxon>
        <taxon>Actinomycetes</taxon>
        <taxon>Kitasatosporales</taxon>
        <taxon>Streptomycetaceae</taxon>
        <taxon>Kitasatospora</taxon>
    </lineage>
</organism>
<name>A0ABW6GFI3_9ACTN</name>
<dbReference type="Proteomes" id="UP001599542">
    <property type="component" value="Unassembled WGS sequence"/>
</dbReference>
<accession>A0ABW6GFI3</accession>
<evidence type="ECO:0000313" key="3">
    <source>
        <dbReference type="Proteomes" id="UP001599542"/>
    </source>
</evidence>
<feature type="region of interest" description="Disordered" evidence="1">
    <location>
        <begin position="197"/>
        <end position="222"/>
    </location>
</feature>
<dbReference type="RefSeq" id="WP_380319600.1">
    <property type="nucleotide sequence ID" value="NZ_JBHYPW010000009.1"/>
</dbReference>